<dbReference type="GO" id="GO:0046872">
    <property type="term" value="F:metal ion binding"/>
    <property type="evidence" value="ECO:0007669"/>
    <property type="project" value="UniProtKB-KW"/>
</dbReference>
<dbReference type="GO" id="GO:0005829">
    <property type="term" value="C:cytosol"/>
    <property type="evidence" value="ECO:0007669"/>
    <property type="project" value="TreeGrafter"/>
</dbReference>
<dbReference type="PANTHER" id="PTHR46124:SF2">
    <property type="entry name" value="D-AMINOACYL-TRNA DEACYLASE"/>
    <property type="match status" value="1"/>
</dbReference>
<feature type="binding site" evidence="3">
    <location>
        <position position="134"/>
    </location>
    <ligand>
        <name>a divalent metal cation</name>
        <dbReference type="ChEBI" id="CHEBI:60240"/>
        <label>1</label>
    </ligand>
</feature>
<evidence type="ECO:0000256" key="2">
    <source>
        <dbReference type="ARBA" id="ARBA00022801"/>
    </source>
</evidence>
<dbReference type="NCBIfam" id="TIGR00010">
    <property type="entry name" value="YchF/TatD family DNA exonuclease"/>
    <property type="match status" value="1"/>
</dbReference>
<evidence type="ECO:0000313" key="5">
    <source>
        <dbReference type="Proteomes" id="UP000308760"/>
    </source>
</evidence>
<gene>
    <name evidence="4" type="ORF">FAB82_06750</name>
</gene>
<sequence>MRGTLEGVYRPEPAALPAPLPVPIVDSHTHFDLVESYGNTDAEGNADETVPEPSSPNVAALLDAAASVGVGGVVQVGVDVDSSRWAAALAAHDDRVLAAAALHPNEAPRLGDLDAALAVIDELAALPRVAALGETGLDYFRTDESGRAAQQRSFRAHIEIAKRRGKTLVIHDRDAHDDVMSILDEEGAPERVVMHCFSGDFAFATECARRGYFMSFAGNVTFKNAGMLRDAVSVAPAELVLVETDAPFMAPIPVRGHRNHAALCAYTARFLADHLGRDLEKWCAQLAENSRRAFGDW</sequence>
<dbReference type="EMBL" id="STGY01000025">
    <property type="protein sequence ID" value="THV42350.1"/>
    <property type="molecule type" value="Genomic_DNA"/>
</dbReference>
<evidence type="ECO:0000256" key="1">
    <source>
        <dbReference type="ARBA" id="ARBA00022723"/>
    </source>
</evidence>
<dbReference type="Gene3D" id="3.20.20.140">
    <property type="entry name" value="Metal-dependent hydrolases"/>
    <property type="match status" value="1"/>
</dbReference>
<dbReference type="Proteomes" id="UP000308760">
    <property type="component" value="Unassembled WGS sequence"/>
</dbReference>
<dbReference type="GO" id="GO:0016788">
    <property type="term" value="F:hydrolase activity, acting on ester bonds"/>
    <property type="evidence" value="ECO:0007669"/>
    <property type="project" value="InterPro"/>
</dbReference>
<dbReference type="CDD" id="cd01310">
    <property type="entry name" value="TatD_DNAse"/>
    <property type="match status" value="1"/>
</dbReference>
<feature type="binding site" evidence="3">
    <location>
        <position position="245"/>
    </location>
    <ligand>
        <name>a divalent metal cation</name>
        <dbReference type="ChEBI" id="CHEBI:60240"/>
        <label>1</label>
    </ligand>
</feature>
<dbReference type="InterPro" id="IPR032466">
    <property type="entry name" value="Metal_Hydrolase"/>
</dbReference>
<keyword evidence="5" id="KW-1185">Reference proteome</keyword>
<dbReference type="InterPro" id="IPR001130">
    <property type="entry name" value="TatD-like"/>
</dbReference>
<proteinExistence type="predicted"/>
<dbReference type="OrthoDB" id="9810005at2"/>
<dbReference type="SUPFAM" id="SSF51556">
    <property type="entry name" value="Metallo-dependent hydrolases"/>
    <property type="match status" value="1"/>
</dbReference>
<keyword evidence="2" id="KW-0378">Hydrolase</keyword>
<name>A0A4S8QDG4_9ACTN</name>
<keyword evidence="1 3" id="KW-0479">Metal-binding</keyword>
<dbReference type="PANTHER" id="PTHR46124">
    <property type="entry name" value="D-AMINOACYL-TRNA DEACYLASE"/>
    <property type="match status" value="1"/>
</dbReference>
<dbReference type="Pfam" id="PF01026">
    <property type="entry name" value="TatD_DNase"/>
    <property type="match status" value="1"/>
</dbReference>
<dbReference type="FunFam" id="3.20.20.140:FF:000005">
    <property type="entry name" value="TatD family hydrolase"/>
    <property type="match status" value="1"/>
</dbReference>
<evidence type="ECO:0000256" key="3">
    <source>
        <dbReference type="PIRSR" id="PIRSR005902-1"/>
    </source>
</evidence>
<dbReference type="GO" id="GO:0004536">
    <property type="term" value="F:DNA nuclease activity"/>
    <property type="evidence" value="ECO:0007669"/>
    <property type="project" value="InterPro"/>
</dbReference>
<dbReference type="PIRSF" id="PIRSF005902">
    <property type="entry name" value="DNase_TatD"/>
    <property type="match status" value="1"/>
</dbReference>
<evidence type="ECO:0000313" key="4">
    <source>
        <dbReference type="EMBL" id="THV42350.1"/>
    </source>
</evidence>
<feature type="binding site" evidence="3">
    <location>
        <position position="195"/>
    </location>
    <ligand>
        <name>a divalent metal cation</name>
        <dbReference type="ChEBI" id="CHEBI:60240"/>
        <label>2</label>
    </ligand>
</feature>
<reference evidence="4 5" key="2">
    <citation type="submission" date="2019-05" db="EMBL/GenBank/DDBJ databases">
        <title>Glycomyces buryatensis sp. nov.</title>
        <authorList>
            <person name="Nikitina E."/>
        </authorList>
    </citation>
    <scope>NUCLEOTIDE SEQUENCE [LARGE SCALE GENOMIC DNA]</scope>
    <source>
        <strain evidence="4 5">18</strain>
    </source>
</reference>
<dbReference type="InterPro" id="IPR015991">
    <property type="entry name" value="TatD/YcfH-like"/>
</dbReference>
<organism evidence="4 5">
    <name type="scientific">Glycomyces buryatensis</name>
    <dbReference type="NCBI Taxonomy" id="2570927"/>
    <lineage>
        <taxon>Bacteria</taxon>
        <taxon>Bacillati</taxon>
        <taxon>Actinomycetota</taxon>
        <taxon>Actinomycetes</taxon>
        <taxon>Glycomycetales</taxon>
        <taxon>Glycomycetaceae</taxon>
        <taxon>Glycomyces</taxon>
    </lineage>
</organism>
<accession>A0A4S8QDG4</accession>
<comment type="caution">
    <text evidence="4">The sequence shown here is derived from an EMBL/GenBank/DDBJ whole genome shotgun (WGS) entry which is preliminary data.</text>
</comment>
<protein>
    <submittedName>
        <fullName evidence="4">TatD family deoxyribonuclease</fullName>
    </submittedName>
</protein>
<dbReference type="AlphaFoldDB" id="A0A4S8QDG4"/>
<feature type="binding site" evidence="3">
    <location>
        <position position="171"/>
    </location>
    <ligand>
        <name>a divalent metal cation</name>
        <dbReference type="ChEBI" id="CHEBI:60240"/>
        <label>2</label>
    </ligand>
</feature>
<reference evidence="5" key="1">
    <citation type="submission" date="2019-04" db="EMBL/GenBank/DDBJ databases">
        <title>Nocardioides xinjiangensis sp. nov.</title>
        <authorList>
            <person name="Liu S."/>
        </authorList>
    </citation>
    <scope>NUCLEOTIDE SEQUENCE [LARGE SCALE GENOMIC DNA]</scope>
    <source>
        <strain evidence="5">18</strain>
    </source>
</reference>